<evidence type="ECO:0000256" key="2">
    <source>
        <dbReference type="PIRSR" id="PIRSR016184-1"/>
    </source>
</evidence>
<gene>
    <name evidence="4" type="ORF">F0A16_09220</name>
</gene>
<feature type="region of interest" description="Disordered" evidence="3">
    <location>
        <begin position="1"/>
        <end position="36"/>
    </location>
</feature>
<dbReference type="EMBL" id="VTPX01000004">
    <property type="protein sequence ID" value="KAA0018675.1"/>
    <property type="molecule type" value="Genomic_DNA"/>
</dbReference>
<evidence type="ECO:0000256" key="3">
    <source>
        <dbReference type="SAM" id="MobiDB-lite"/>
    </source>
</evidence>
<protein>
    <submittedName>
        <fullName evidence="4">PhzF family phenazine biosynthesis protein</fullName>
    </submittedName>
</protein>
<accession>A0A640WEU3</accession>
<dbReference type="GO" id="GO:0016853">
    <property type="term" value="F:isomerase activity"/>
    <property type="evidence" value="ECO:0007669"/>
    <property type="project" value="TreeGrafter"/>
</dbReference>
<feature type="compositionally biased region" description="Basic and acidic residues" evidence="3">
    <location>
        <begin position="8"/>
        <end position="36"/>
    </location>
</feature>
<dbReference type="Proteomes" id="UP000466024">
    <property type="component" value="Unassembled WGS sequence"/>
</dbReference>
<proteinExistence type="inferred from homology"/>
<comment type="caution">
    <text evidence="4">The sequence shown here is derived from an EMBL/GenBank/DDBJ whole genome shotgun (WGS) entry which is preliminary data.</text>
</comment>
<dbReference type="PANTHER" id="PTHR13774">
    <property type="entry name" value="PHENAZINE BIOSYNTHESIS PROTEIN"/>
    <property type="match status" value="1"/>
</dbReference>
<dbReference type="PANTHER" id="PTHR13774:SF32">
    <property type="entry name" value="ANTISENSE-ENHANCING SEQUENCE 1"/>
    <property type="match status" value="1"/>
</dbReference>
<feature type="active site" evidence="2">
    <location>
        <position position="100"/>
    </location>
</feature>
<dbReference type="GO" id="GO:0005737">
    <property type="term" value="C:cytoplasm"/>
    <property type="evidence" value="ECO:0007669"/>
    <property type="project" value="TreeGrafter"/>
</dbReference>
<sequence length="340" mass="37496">MHANLRTSDSRLPRRDERSNNRSGDNTHSKKTSIKFEEENMTPTLQTQALVESRRQYRYILMDVFTDTPFAGNPLAVFPDAQSLDGEAMARIARELNLSETVFITDPLRCGRMSIKIFTPGGEIPFAGHPTVGTAWLMRALGLHDGRSPLVIEESVGDIPIHFEGSRARLTTARPLQISECSLTIAQAAEVLGLSMSTIITQPIIASCGVPYHLIEISDLNNLGKVQLDIAALQRILPDPDNRDLYLYVRLPDYQLRTRMFAPAVGIPEDPATGSAAAPLIGYLSGQESFQGMRTWKVIQGIEMDRPSHIHGQVEIDGRDIIAIHISGDAVIIGEGNLYL</sequence>
<dbReference type="NCBIfam" id="TIGR00654">
    <property type="entry name" value="PhzF_family"/>
    <property type="match status" value="1"/>
</dbReference>
<evidence type="ECO:0000313" key="4">
    <source>
        <dbReference type="EMBL" id="KAA0018675.1"/>
    </source>
</evidence>
<evidence type="ECO:0000313" key="5">
    <source>
        <dbReference type="Proteomes" id="UP000466024"/>
    </source>
</evidence>
<dbReference type="PIRSF" id="PIRSF016184">
    <property type="entry name" value="PhzC_PhzF"/>
    <property type="match status" value="1"/>
</dbReference>
<dbReference type="Gene3D" id="3.10.310.10">
    <property type="entry name" value="Diaminopimelate Epimerase, Chain A, domain 1"/>
    <property type="match status" value="2"/>
</dbReference>
<evidence type="ECO:0000256" key="1">
    <source>
        <dbReference type="ARBA" id="ARBA00008270"/>
    </source>
</evidence>
<reference evidence="4 5" key="1">
    <citation type="submission" date="2019-08" db="EMBL/GenBank/DDBJ databases">
        <title>Bioinformatics analysis of the strain L3 and L5.</title>
        <authorList>
            <person name="Li X."/>
        </authorList>
    </citation>
    <scope>NUCLEOTIDE SEQUENCE [LARGE SCALE GENOMIC DNA]</scope>
    <source>
        <strain evidence="4 5">L3</strain>
    </source>
</reference>
<dbReference type="Pfam" id="PF02567">
    <property type="entry name" value="PhzC-PhzF"/>
    <property type="match status" value="1"/>
</dbReference>
<dbReference type="InterPro" id="IPR003719">
    <property type="entry name" value="Phenazine_PhzF-like"/>
</dbReference>
<organism evidence="4 5">
    <name type="scientific">Salinicola corii</name>
    <dbReference type="NCBI Taxonomy" id="2606937"/>
    <lineage>
        <taxon>Bacteria</taxon>
        <taxon>Pseudomonadati</taxon>
        <taxon>Pseudomonadota</taxon>
        <taxon>Gammaproteobacteria</taxon>
        <taxon>Oceanospirillales</taxon>
        <taxon>Halomonadaceae</taxon>
        <taxon>Salinicola</taxon>
    </lineage>
</organism>
<dbReference type="AlphaFoldDB" id="A0A640WEU3"/>
<dbReference type="SUPFAM" id="SSF54506">
    <property type="entry name" value="Diaminopimelate epimerase-like"/>
    <property type="match status" value="1"/>
</dbReference>
<keyword evidence="5" id="KW-1185">Reference proteome</keyword>
<name>A0A640WEU3_9GAMM</name>
<comment type="similarity">
    <text evidence="1">Belongs to the PhzF family.</text>
</comment>